<dbReference type="PANTHER" id="PTHR38687">
    <property type="entry name" value="CELL DIVISION PROTEIN DEDD-RELATED"/>
    <property type="match status" value="1"/>
</dbReference>
<accession>A0ABW2ET23</accession>
<protein>
    <submittedName>
        <fullName evidence="4">SPOR domain-containing protein</fullName>
    </submittedName>
</protein>
<feature type="compositionally biased region" description="Low complexity" evidence="1">
    <location>
        <begin position="146"/>
        <end position="161"/>
    </location>
</feature>
<evidence type="ECO:0000256" key="1">
    <source>
        <dbReference type="SAM" id="MobiDB-lite"/>
    </source>
</evidence>
<dbReference type="InterPro" id="IPR052521">
    <property type="entry name" value="Cell_div_SPOR-domain"/>
</dbReference>
<comment type="caution">
    <text evidence="4">The sequence shown here is derived from an EMBL/GenBank/DDBJ whole genome shotgun (WGS) entry which is preliminary data.</text>
</comment>
<keyword evidence="2" id="KW-0812">Transmembrane</keyword>
<dbReference type="Pfam" id="PF05036">
    <property type="entry name" value="SPOR"/>
    <property type="match status" value="1"/>
</dbReference>
<name>A0ABW2ET23_9GAMM</name>
<feature type="region of interest" description="Disordered" evidence="1">
    <location>
        <begin position="52"/>
        <end position="78"/>
    </location>
</feature>
<dbReference type="SUPFAM" id="SSF110997">
    <property type="entry name" value="Sporulation related repeat"/>
    <property type="match status" value="1"/>
</dbReference>
<dbReference type="PROSITE" id="PS51724">
    <property type="entry name" value="SPOR"/>
    <property type="match status" value="1"/>
</dbReference>
<proteinExistence type="predicted"/>
<evidence type="ECO:0000256" key="2">
    <source>
        <dbReference type="SAM" id="Phobius"/>
    </source>
</evidence>
<feature type="compositionally biased region" description="Basic residues" evidence="1">
    <location>
        <begin position="10"/>
        <end position="23"/>
    </location>
</feature>
<sequence length="241" mass="26130">MASRRQSSPPKRRGASSRKRPAAQRRGLPGWLWGVGGLLAGYFLAQHFQASAPPPTATVLPRPASEAPAERTEAPRTPTFEFYTLLPESEVIAPRSETQEAASRPTPPPRPERQETTAPTSDSTSDEEDPIARVIAANLAENEARSSTPAASTPATASSAASGHRYMLQAASFREVNDAQRLAGRLRDFGLVARISEVSGSDGNAWHRVQVGPYEDTRELNRAQDLMVTQGIEPLLIRLQN</sequence>
<dbReference type="InterPro" id="IPR007730">
    <property type="entry name" value="SPOR-like_dom"/>
</dbReference>
<feature type="domain" description="SPOR" evidence="3">
    <location>
        <begin position="160"/>
        <end position="239"/>
    </location>
</feature>
<dbReference type="Gene3D" id="3.30.70.1070">
    <property type="entry name" value="Sporulation related repeat"/>
    <property type="match status" value="1"/>
</dbReference>
<dbReference type="RefSeq" id="WP_346062790.1">
    <property type="nucleotide sequence ID" value="NZ_BAAADR010000012.1"/>
</dbReference>
<keyword evidence="2" id="KW-1133">Transmembrane helix</keyword>
<keyword evidence="2" id="KW-0472">Membrane</keyword>
<feature type="region of interest" description="Disordered" evidence="1">
    <location>
        <begin position="1"/>
        <end position="30"/>
    </location>
</feature>
<feature type="region of interest" description="Disordered" evidence="1">
    <location>
        <begin position="142"/>
        <end position="161"/>
    </location>
</feature>
<keyword evidence="5" id="KW-1185">Reference proteome</keyword>
<evidence type="ECO:0000313" key="5">
    <source>
        <dbReference type="Proteomes" id="UP001596411"/>
    </source>
</evidence>
<evidence type="ECO:0000313" key="4">
    <source>
        <dbReference type="EMBL" id="MFC7089164.1"/>
    </source>
</evidence>
<dbReference type="InterPro" id="IPR036680">
    <property type="entry name" value="SPOR-like_sf"/>
</dbReference>
<dbReference type="EMBL" id="JBHSZP010000013">
    <property type="protein sequence ID" value="MFC7089164.1"/>
    <property type="molecule type" value="Genomic_DNA"/>
</dbReference>
<feature type="transmembrane region" description="Helical" evidence="2">
    <location>
        <begin position="28"/>
        <end position="45"/>
    </location>
</feature>
<dbReference type="PANTHER" id="PTHR38687:SF1">
    <property type="entry name" value="CELL DIVISION PROTEIN DEDD"/>
    <property type="match status" value="1"/>
</dbReference>
<evidence type="ECO:0000259" key="3">
    <source>
        <dbReference type="PROSITE" id="PS51724"/>
    </source>
</evidence>
<dbReference type="Proteomes" id="UP001596411">
    <property type="component" value="Unassembled WGS sequence"/>
</dbReference>
<feature type="region of interest" description="Disordered" evidence="1">
    <location>
        <begin position="93"/>
        <end position="130"/>
    </location>
</feature>
<reference evidence="5" key="1">
    <citation type="journal article" date="2019" name="Int. J. Syst. Evol. Microbiol.">
        <title>The Global Catalogue of Microorganisms (GCM) 10K type strain sequencing project: providing services to taxonomists for standard genome sequencing and annotation.</title>
        <authorList>
            <consortium name="The Broad Institute Genomics Platform"/>
            <consortium name="The Broad Institute Genome Sequencing Center for Infectious Disease"/>
            <person name="Wu L."/>
            <person name="Ma J."/>
        </authorList>
    </citation>
    <scope>NUCLEOTIDE SEQUENCE [LARGE SCALE GENOMIC DNA]</scope>
    <source>
        <strain evidence="5">CGMCC 1.13666</strain>
    </source>
</reference>
<gene>
    <name evidence="4" type="ORF">ACFQH5_06360</name>
</gene>
<organism evidence="4 5">
    <name type="scientific">Halomonas salifodinae</name>
    <dbReference type="NCBI Taxonomy" id="438745"/>
    <lineage>
        <taxon>Bacteria</taxon>
        <taxon>Pseudomonadati</taxon>
        <taxon>Pseudomonadota</taxon>
        <taxon>Gammaproteobacteria</taxon>
        <taxon>Oceanospirillales</taxon>
        <taxon>Halomonadaceae</taxon>
        <taxon>Halomonas</taxon>
    </lineage>
</organism>